<dbReference type="EMBL" id="FQXE01000004">
    <property type="protein sequence ID" value="SHH64393.1"/>
    <property type="molecule type" value="Genomic_DNA"/>
</dbReference>
<dbReference type="AlphaFoldDB" id="A0A1M5UNW1"/>
<feature type="domain" description="AMP-dependent synthetase/ligase" evidence="1">
    <location>
        <begin position="16"/>
        <end position="380"/>
    </location>
</feature>
<gene>
    <name evidence="3" type="ORF">SAMN04488135_10450</name>
</gene>
<name>A0A1M5UNW1_9BURK</name>
<evidence type="ECO:0000313" key="4">
    <source>
        <dbReference type="Proteomes" id="UP000184226"/>
    </source>
</evidence>
<dbReference type="InterPro" id="IPR042099">
    <property type="entry name" value="ANL_N_sf"/>
</dbReference>
<dbReference type="InterPro" id="IPR025110">
    <property type="entry name" value="AMP-bd_C"/>
</dbReference>
<accession>A0A1M5UNW1</accession>
<dbReference type="STRING" id="658167.SAMN04488135_10450"/>
<evidence type="ECO:0000259" key="1">
    <source>
        <dbReference type="Pfam" id="PF00501"/>
    </source>
</evidence>
<dbReference type="PANTHER" id="PTHR43201:SF32">
    <property type="entry name" value="2-SUCCINYLBENZOATE--COA LIGASE, CHLOROPLASTIC_PEROXISOMAL"/>
    <property type="match status" value="1"/>
</dbReference>
<dbReference type="GO" id="GO:0006631">
    <property type="term" value="P:fatty acid metabolic process"/>
    <property type="evidence" value="ECO:0007669"/>
    <property type="project" value="TreeGrafter"/>
</dbReference>
<dbReference type="GO" id="GO:0031956">
    <property type="term" value="F:medium-chain fatty acid-CoA ligase activity"/>
    <property type="evidence" value="ECO:0007669"/>
    <property type="project" value="TreeGrafter"/>
</dbReference>
<dbReference type="PROSITE" id="PS00455">
    <property type="entry name" value="AMP_BINDING"/>
    <property type="match status" value="1"/>
</dbReference>
<dbReference type="RefSeq" id="WP_073102748.1">
    <property type="nucleotide sequence ID" value="NZ_FQXE01000004.1"/>
</dbReference>
<proteinExistence type="predicted"/>
<dbReference type="Pfam" id="PF00501">
    <property type="entry name" value="AMP-binding"/>
    <property type="match status" value="1"/>
</dbReference>
<sequence>MDLISCRQWTLGQLLDQRAQTSPDKIAYQTEHDTITYGELMRRANNLAYGLSSLGVLQGDRVVMSIPNGIDMICLYFAVAKLGAINVFMNPDYDADLLNSLIDRLQPAVVILDEANMAKLRLPTQGSIKAKICWPYNDRIAAKNVDEWDFQDLLSHNDKKPPATRVASSDVVQLIFTSGTTGLPKACCLSHSARISVSAHINHCLGVSRDDRYFACLPNYHGNLFLGLVGALLAGASCFVAERFSVSRYWSQVSRCQATILVLHAVPLNMLLANATDGAVSTTTARAVVTVGGKYVEFIERFSLSHAVLGYGSTEAGGLTALGRVSRDEAGAFPVGYAGRVRGDLEVIVADAEGRELPKGQKGEILVRSIVPHVMFSGYYGLPDATAKAFRGSWYCSGDYGYIDENNDLYFVGRSNDTVRVKGESIPVEYLEGLIRQCDGVEDCAVLGVDSSLGDDELQVFIQRRELAAMTTEDVIDFLRPRVPKYMIPAAVVFVASFPRSPATMKILKRKLREKSL</sequence>
<dbReference type="Pfam" id="PF13193">
    <property type="entry name" value="AMP-binding_C"/>
    <property type="match status" value="1"/>
</dbReference>
<dbReference type="InterPro" id="IPR000873">
    <property type="entry name" value="AMP-dep_synth/lig_dom"/>
</dbReference>
<dbReference type="SUPFAM" id="SSF56801">
    <property type="entry name" value="Acetyl-CoA synthetase-like"/>
    <property type="match status" value="1"/>
</dbReference>
<evidence type="ECO:0000259" key="2">
    <source>
        <dbReference type="Pfam" id="PF13193"/>
    </source>
</evidence>
<dbReference type="InterPro" id="IPR020845">
    <property type="entry name" value="AMP-binding_CS"/>
</dbReference>
<dbReference type="Gene3D" id="3.40.50.12780">
    <property type="entry name" value="N-terminal domain of ligase-like"/>
    <property type="match status" value="1"/>
</dbReference>
<dbReference type="PANTHER" id="PTHR43201">
    <property type="entry name" value="ACYL-COA SYNTHETASE"/>
    <property type="match status" value="1"/>
</dbReference>
<dbReference type="Gene3D" id="3.30.300.30">
    <property type="match status" value="1"/>
</dbReference>
<protein>
    <submittedName>
        <fullName evidence="3">Crotonobetaine/carnitine-CoA ligase</fullName>
    </submittedName>
</protein>
<dbReference type="Proteomes" id="UP000184226">
    <property type="component" value="Unassembled WGS sequence"/>
</dbReference>
<reference evidence="3 4" key="1">
    <citation type="submission" date="2016-11" db="EMBL/GenBank/DDBJ databases">
        <authorList>
            <person name="Jaros S."/>
            <person name="Januszkiewicz K."/>
            <person name="Wedrychowicz H."/>
        </authorList>
    </citation>
    <scope>NUCLEOTIDE SEQUENCE [LARGE SCALE GENOMIC DNA]</scope>
    <source>
        <strain evidence="3 4">CGMCC 1.10190</strain>
    </source>
</reference>
<dbReference type="OrthoDB" id="9766486at2"/>
<evidence type="ECO:0000313" key="3">
    <source>
        <dbReference type="EMBL" id="SHH64393.1"/>
    </source>
</evidence>
<dbReference type="InterPro" id="IPR045851">
    <property type="entry name" value="AMP-bd_C_sf"/>
</dbReference>
<keyword evidence="4" id="KW-1185">Reference proteome</keyword>
<keyword evidence="3" id="KW-0436">Ligase</keyword>
<feature type="domain" description="AMP-binding enzyme C-terminal" evidence="2">
    <location>
        <begin position="431"/>
        <end position="501"/>
    </location>
</feature>
<organism evidence="3 4">
    <name type="scientific">Pollutimonas bauzanensis</name>
    <dbReference type="NCBI Taxonomy" id="658167"/>
    <lineage>
        <taxon>Bacteria</taxon>
        <taxon>Pseudomonadati</taxon>
        <taxon>Pseudomonadota</taxon>
        <taxon>Betaproteobacteria</taxon>
        <taxon>Burkholderiales</taxon>
        <taxon>Alcaligenaceae</taxon>
        <taxon>Pollutimonas</taxon>
    </lineage>
</organism>